<dbReference type="EMBL" id="SPRH01000023">
    <property type="protein sequence ID" value="TIC00463.1"/>
    <property type="molecule type" value="Genomic_DNA"/>
</dbReference>
<dbReference type="InterPro" id="IPR029060">
    <property type="entry name" value="PIN-like_dom_sf"/>
</dbReference>
<feature type="region of interest" description="Disordered" evidence="4">
    <location>
        <begin position="91"/>
        <end position="117"/>
    </location>
</feature>
<evidence type="ECO:0000313" key="8">
    <source>
        <dbReference type="EMBL" id="TIB78611.1"/>
    </source>
</evidence>
<dbReference type="InterPro" id="IPR022040">
    <property type="entry name" value="MKT1_N"/>
</dbReference>
<evidence type="ECO:0000256" key="1">
    <source>
        <dbReference type="ARBA" id="ARBA00022845"/>
    </source>
</evidence>
<accession>A0A4V4MMC9</accession>
<dbReference type="PANTHER" id="PTHR13349">
    <property type="entry name" value="TRANSLATION MACHINERY-ASSOCIATED PROTEIN 16"/>
    <property type="match status" value="1"/>
</dbReference>
<dbReference type="EMBL" id="SPRC01000025">
    <property type="protein sequence ID" value="TIB78611.1"/>
    <property type="molecule type" value="Genomic_DNA"/>
</dbReference>
<dbReference type="Pfam" id="PF11176">
    <property type="entry name" value="Tma16"/>
    <property type="match status" value="1"/>
</dbReference>
<dbReference type="GO" id="GO:0005634">
    <property type="term" value="C:nucleus"/>
    <property type="evidence" value="ECO:0007669"/>
    <property type="project" value="TreeGrafter"/>
</dbReference>
<comment type="similarity">
    <text evidence="2">Belongs to the XPG/RAD2 endonuclease family.</text>
</comment>
<comment type="similarity">
    <text evidence="3">Belongs to the TMA16 family.</text>
</comment>
<dbReference type="InterPro" id="IPR038356">
    <property type="entry name" value="Tma16_sf"/>
</dbReference>
<organism evidence="9 10">
    <name type="scientific">Wallemia mellicola</name>
    <dbReference type="NCBI Taxonomy" id="1708541"/>
    <lineage>
        <taxon>Eukaryota</taxon>
        <taxon>Fungi</taxon>
        <taxon>Dikarya</taxon>
        <taxon>Basidiomycota</taxon>
        <taxon>Wallemiomycotina</taxon>
        <taxon>Wallemiomycetes</taxon>
        <taxon>Wallemiales</taxon>
        <taxon>Wallemiaceae</taxon>
        <taxon>Wallemia</taxon>
    </lineage>
</organism>
<feature type="compositionally biased region" description="Basic and acidic residues" evidence="4">
    <location>
        <begin position="106"/>
        <end position="117"/>
    </location>
</feature>
<dbReference type="PANTHER" id="PTHR13349:SF2">
    <property type="entry name" value="TRANSLATION MACHINERY-ASSOCIATED PROTEIN 16"/>
    <property type="match status" value="1"/>
</dbReference>
<reference evidence="10 11" key="1">
    <citation type="submission" date="2019-03" db="EMBL/GenBank/DDBJ databases">
        <title>Sequencing 25 genomes of Wallemia mellicola.</title>
        <authorList>
            <person name="Gostincar C."/>
        </authorList>
    </citation>
    <scope>NUCLEOTIDE SEQUENCE [LARGE SCALE GENOMIC DNA]</scope>
    <source>
        <strain evidence="9 10">EXF-1262</strain>
        <strain evidence="8 11">EXF-6152</strain>
    </source>
</reference>
<dbReference type="AlphaFoldDB" id="A0A4V4MMC9"/>
<dbReference type="Proteomes" id="UP000310685">
    <property type="component" value="Unassembled WGS sequence"/>
</dbReference>
<dbReference type="InterPro" id="IPR006085">
    <property type="entry name" value="XPG_DNA_repair_N"/>
</dbReference>
<evidence type="ECO:0000256" key="3">
    <source>
        <dbReference type="ARBA" id="ARBA00034127"/>
    </source>
</evidence>
<dbReference type="Pfam" id="PF00752">
    <property type="entry name" value="XPG_N"/>
    <property type="match status" value="1"/>
</dbReference>
<dbReference type="CDD" id="cd09902">
    <property type="entry name" value="H3TH_MKT1"/>
    <property type="match status" value="1"/>
</dbReference>
<dbReference type="SUPFAM" id="SSF88723">
    <property type="entry name" value="PIN domain-like"/>
    <property type="match status" value="1"/>
</dbReference>
<gene>
    <name evidence="9" type="ORF">E3Q17_02183</name>
    <name evidence="8" type="ORF">E3Q22_02559</name>
</gene>
<feature type="domain" description="XPG N-terminal" evidence="5">
    <location>
        <begin position="204"/>
        <end position="302"/>
    </location>
</feature>
<feature type="domain" description="Post-transcriptional regulator MKT1 N-terminal" evidence="7">
    <location>
        <begin position="519"/>
        <end position="612"/>
    </location>
</feature>
<dbReference type="GO" id="GO:0006417">
    <property type="term" value="P:regulation of translation"/>
    <property type="evidence" value="ECO:0007669"/>
    <property type="project" value="UniProtKB-KW"/>
</dbReference>
<comment type="caution">
    <text evidence="9">The sequence shown here is derived from an EMBL/GenBank/DDBJ whole genome shotgun (WGS) entry which is preliminary data.</text>
</comment>
<dbReference type="InterPro" id="IPR022039">
    <property type="entry name" value="MKT1_C"/>
</dbReference>
<name>A0A4V4MMC9_9BASI</name>
<dbReference type="CDD" id="cd09858">
    <property type="entry name" value="PIN_MKT1"/>
    <property type="match status" value="1"/>
</dbReference>
<evidence type="ECO:0000313" key="10">
    <source>
        <dbReference type="Proteomes" id="UP000307169"/>
    </source>
</evidence>
<keyword evidence="1" id="KW-0810">Translation regulation</keyword>
<dbReference type="Pfam" id="PF12247">
    <property type="entry name" value="MKT1_N"/>
    <property type="match status" value="1"/>
</dbReference>
<evidence type="ECO:0000256" key="4">
    <source>
        <dbReference type="SAM" id="MobiDB-lite"/>
    </source>
</evidence>
<proteinExistence type="inferred from homology"/>
<dbReference type="Pfam" id="PF12246">
    <property type="entry name" value="MKT1_C"/>
    <property type="match status" value="1"/>
</dbReference>
<dbReference type="Gene3D" id="3.40.50.1010">
    <property type="entry name" value="5'-nuclease"/>
    <property type="match status" value="1"/>
</dbReference>
<sequence length="951" mass="108274">MKQIKNRQSIHPGSRKAEQVTRVNLRLNKLDKQRKVMDTEKTNKMSRYNFIASQLASIEPEPELLSLEDLHNLVELYINRDDDHYNELRATREQRDKSLQRSSGKSARESELESRKERDLQEYASGFIVPDLSDSLTMKLFKQFPCARKLSKKSKGKTQASAIGGISNNKSDANSLTPEELAEYGLDYNYLPQLNLVRIYKNDPFLNERKLIKSAPLSALSDTRLGIDVQTYLNKLFLDFSTKEPMVAAMGGHPLALISHIESDLRFLEKSHIKPVFIFNGLHPSKKLKSQHNDQRSFIRSDAWSAYEQGRIQDAINSFGQRQNLFQPDLLRLIHKLFRQRHVEFLTAPYLSWPQLVYLLSHPKSYIHAIFGSTEHLLYPQVDKLITSLDLQGGTFNFVQKRSLLQDIKLSQEQFFDLGLLAGIDICPTFPPASYNFDFKQLIETVRHAKSGWFAVQNFVQSQQSNGHESSHYVESFQKAVILLKFSLILAAEEGRVLPLPLATPPPPPQPALSSADIPSDLGDVFSPRLPDEVYFHLCRGLVGPWAINTLAQGGFQELPPLCNGETQDYKNFVKDYITESNFGPRAVAIALIASTLHPFWRNRQVHAHYYFHSHSTLVPHNSSTTTDLIKRIDHWNVPANVIEDELRRQNSSTIDFALCLGATSIDKSAERTITAKNTNGPVLHKKDEIVANTIWRFLELRSLLTPQHTHTPFGRAMHNALTVSRLNDKFQEPLLILVELLRAKVLHDRHFSNRQFSGGPSFGTEEEKKSMLLIIRTLSIVPLQFKPEQWSGPLSKELLVFNSFQKTLSRSLRTLVESISMNAFLKNNARRAREDYLDIALSLPFQNDINTGFGIFFKIYLDALTTFAEGSITEENKDSENVKEAKQSAKEILGEAIPNVRDAEAELMRGFRFWDAVLVCVRTLKADKAIDLKLAESFEAANSYINMMRP</sequence>
<evidence type="ECO:0000313" key="9">
    <source>
        <dbReference type="EMBL" id="TIC00463.1"/>
    </source>
</evidence>
<dbReference type="GO" id="GO:0004518">
    <property type="term" value="F:nuclease activity"/>
    <property type="evidence" value="ECO:0007669"/>
    <property type="project" value="InterPro"/>
</dbReference>
<protein>
    <submittedName>
        <fullName evidence="9">Viral life cycle-related protein</fullName>
    </submittedName>
</protein>
<evidence type="ECO:0000313" key="11">
    <source>
        <dbReference type="Proteomes" id="UP000310685"/>
    </source>
</evidence>
<dbReference type="Proteomes" id="UP000307169">
    <property type="component" value="Unassembled WGS sequence"/>
</dbReference>
<evidence type="ECO:0000259" key="6">
    <source>
        <dbReference type="Pfam" id="PF12246"/>
    </source>
</evidence>
<dbReference type="InterPro" id="IPR021346">
    <property type="entry name" value="Tma16"/>
</dbReference>
<evidence type="ECO:0000256" key="2">
    <source>
        <dbReference type="ARBA" id="ARBA00024023"/>
    </source>
</evidence>
<feature type="domain" description="Post-transcriptional regulator MKT1 C-terminal" evidence="6">
    <location>
        <begin position="697"/>
        <end position="947"/>
    </location>
</feature>
<evidence type="ECO:0000259" key="5">
    <source>
        <dbReference type="Pfam" id="PF00752"/>
    </source>
</evidence>
<evidence type="ECO:0000259" key="7">
    <source>
        <dbReference type="Pfam" id="PF12247"/>
    </source>
</evidence>
<dbReference type="InterPro" id="IPR037314">
    <property type="entry name" value="MKT1_H3TH"/>
</dbReference>
<dbReference type="Gene3D" id="1.20.1440.170">
    <property type="entry name" value="Translation machinery-associated protein 16-like"/>
    <property type="match status" value="1"/>
</dbReference>